<keyword evidence="1" id="KW-0472">Membrane</keyword>
<evidence type="ECO:0000313" key="5">
    <source>
        <dbReference type="Proteomes" id="UP000886722"/>
    </source>
</evidence>
<keyword evidence="1" id="KW-1133">Transmembrane helix</keyword>
<dbReference type="PROSITE" id="PS51257">
    <property type="entry name" value="PROKAR_LIPOPROTEIN"/>
    <property type="match status" value="1"/>
</dbReference>
<dbReference type="PANTHER" id="PTHR30373:SF2">
    <property type="entry name" value="UPF0603 PROTEIN YGCG"/>
    <property type="match status" value="1"/>
</dbReference>
<dbReference type="PANTHER" id="PTHR30373">
    <property type="entry name" value="UPF0603 PROTEIN YGCG"/>
    <property type="match status" value="1"/>
</dbReference>
<reference evidence="4" key="1">
    <citation type="submission" date="2020-10" db="EMBL/GenBank/DDBJ databases">
        <authorList>
            <person name="Gilroy R."/>
        </authorList>
    </citation>
    <scope>NUCLEOTIDE SEQUENCE</scope>
    <source>
        <strain evidence="4">21143</strain>
    </source>
</reference>
<feature type="transmembrane region" description="Helical" evidence="1">
    <location>
        <begin position="230"/>
        <end position="251"/>
    </location>
</feature>
<dbReference type="Gene3D" id="3.10.310.50">
    <property type="match status" value="1"/>
</dbReference>
<dbReference type="Proteomes" id="UP000886722">
    <property type="component" value="Unassembled WGS sequence"/>
</dbReference>
<dbReference type="EMBL" id="DVKT01000060">
    <property type="protein sequence ID" value="HIT39927.1"/>
    <property type="molecule type" value="Genomic_DNA"/>
</dbReference>
<keyword evidence="1" id="KW-0812">Transmembrane</keyword>
<proteinExistence type="predicted"/>
<feature type="domain" description="TPM" evidence="3">
    <location>
        <begin position="42"/>
        <end position="163"/>
    </location>
</feature>
<dbReference type="InterPro" id="IPR007621">
    <property type="entry name" value="TPM_dom"/>
</dbReference>
<keyword evidence="2" id="KW-0732">Signal</keyword>
<accession>A0A9D1KEY8</accession>
<dbReference type="AlphaFoldDB" id="A0A9D1KEY8"/>
<sequence>MSTQKIQLFLFLLLFSCGFTYAAEYTVETVPNMQKADARRFVSNPDGILGPQAESLINTRLDSLRQSTTAEIAVVAVESIGEQDLESFSNELFARWGIGQKENNNGVLVLFVLDQRKIRFEVGYGMEGILPDAVCKRIQSQYMLPAFRQGDYDLGMVQGINRMCSIIENPGNREEVYANATVEEGDWLFLIEMYLGLSVLFSIVMMLMMRTPQQGGTNPSARYKALENQLPTLKIMAVIFPLFNLFIYLSVRNRMYKLRNAKRTCENCGHSMHKLNEEEDNKFLTSKENAEEIAQSVDYDVWLCDNCGTTEIYAYPNKESHYTECPRCHAHTYSLESDRVLSPATPFQSGFGEKRYRCRHCHFENVVPYTLPIIIVPIVGGRGRGGGFGGGNFGGGFGGGLSGGGGSTSGW</sequence>
<dbReference type="Pfam" id="PF04536">
    <property type="entry name" value="TPM_phosphatase"/>
    <property type="match status" value="1"/>
</dbReference>
<feature type="signal peptide" evidence="2">
    <location>
        <begin position="1"/>
        <end position="22"/>
    </location>
</feature>
<evidence type="ECO:0000256" key="2">
    <source>
        <dbReference type="SAM" id="SignalP"/>
    </source>
</evidence>
<gene>
    <name evidence="4" type="ORF">IAD06_07835</name>
</gene>
<evidence type="ECO:0000256" key="1">
    <source>
        <dbReference type="SAM" id="Phobius"/>
    </source>
</evidence>
<comment type="caution">
    <text evidence="4">The sequence shown here is derived from an EMBL/GenBank/DDBJ whole genome shotgun (WGS) entry which is preliminary data.</text>
</comment>
<protein>
    <submittedName>
        <fullName evidence="4">TPM domain-containing protein</fullName>
    </submittedName>
</protein>
<feature type="chain" id="PRO_5039677022" evidence="2">
    <location>
        <begin position="23"/>
        <end position="411"/>
    </location>
</feature>
<reference evidence="4" key="2">
    <citation type="journal article" date="2021" name="PeerJ">
        <title>Extensive microbial diversity within the chicken gut microbiome revealed by metagenomics and culture.</title>
        <authorList>
            <person name="Gilroy R."/>
            <person name="Ravi A."/>
            <person name="Getino M."/>
            <person name="Pursley I."/>
            <person name="Horton D.L."/>
            <person name="Alikhan N.F."/>
            <person name="Baker D."/>
            <person name="Gharbi K."/>
            <person name="Hall N."/>
            <person name="Watson M."/>
            <person name="Adriaenssens E.M."/>
            <person name="Foster-Nyarko E."/>
            <person name="Jarju S."/>
            <person name="Secka A."/>
            <person name="Antonio M."/>
            <person name="Oren A."/>
            <person name="Chaudhuri R.R."/>
            <person name="La Ragione R."/>
            <person name="Hildebrand F."/>
            <person name="Pallen M.J."/>
        </authorList>
    </citation>
    <scope>NUCLEOTIDE SEQUENCE</scope>
    <source>
        <strain evidence="4">21143</strain>
    </source>
</reference>
<evidence type="ECO:0000259" key="3">
    <source>
        <dbReference type="Pfam" id="PF04536"/>
    </source>
</evidence>
<organism evidence="4 5">
    <name type="scientific">Candidatus Caccoplasma intestinavium</name>
    <dbReference type="NCBI Taxonomy" id="2840716"/>
    <lineage>
        <taxon>Bacteria</taxon>
        <taxon>Pseudomonadati</taxon>
        <taxon>Bacteroidota</taxon>
        <taxon>Bacteroidia</taxon>
        <taxon>Bacteroidales</taxon>
        <taxon>Bacteroidaceae</taxon>
        <taxon>Bacteroidaceae incertae sedis</taxon>
        <taxon>Candidatus Caccoplasma</taxon>
    </lineage>
</organism>
<evidence type="ECO:0000313" key="4">
    <source>
        <dbReference type="EMBL" id="HIT39927.1"/>
    </source>
</evidence>
<feature type="transmembrane region" description="Helical" evidence="1">
    <location>
        <begin position="187"/>
        <end position="209"/>
    </location>
</feature>
<name>A0A9D1KEY8_9BACT</name>